<evidence type="ECO:0000313" key="1">
    <source>
        <dbReference type="EMBL" id="CAF9936460.1"/>
    </source>
</evidence>
<dbReference type="EMBL" id="CAJPDT010000091">
    <property type="protein sequence ID" value="CAF9936460.1"/>
    <property type="molecule type" value="Genomic_DNA"/>
</dbReference>
<dbReference type="AlphaFoldDB" id="A0A8H3IWE0"/>
<accession>A0A8H3IWE0</accession>
<name>A0A8H3IWE0_9LECA</name>
<comment type="caution">
    <text evidence="1">The sequence shown here is derived from an EMBL/GenBank/DDBJ whole genome shotgun (WGS) entry which is preliminary data.</text>
</comment>
<evidence type="ECO:0000313" key="2">
    <source>
        <dbReference type="Proteomes" id="UP000664534"/>
    </source>
</evidence>
<sequence length="173" mass="19038">MLHLSNDMIWSNTLPAGQTVTRLTIIIGINNLCQTLLSLLLPQFSSLKDLTLKSVSADRRPRFVNVSRALTTLGLRKSVSTIENLDCFVQSLAVFPTTTVSMEQEGRLGSCNLSEVADLPNFPATRLNGEQNCDGENGQMMFSEDESSQDGDAVGSDDPIYIWQHRLLAAGYR</sequence>
<organism evidence="1 2">
    <name type="scientific">Imshaugia aleurites</name>
    <dbReference type="NCBI Taxonomy" id="172621"/>
    <lineage>
        <taxon>Eukaryota</taxon>
        <taxon>Fungi</taxon>
        <taxon>Dikarya</taxon>
        <taxon>Ascomycota</taxon>
        <taxon>Pezizomycotina</taxon>
        <taxon>Lecanoromycetes</taxon>
        <taxon>OSLEUM clade</taxon>
        <taxon>Lecanoromycetidae</taxon>
        <taxon>Lecanorales</taxon>
        <taxon>Lecanorineae</taxon>
        <taxon>Parmeliaceae</taxon>
        <taxon>Imshaugia</taxon>
    </lineage>
</organism>
<gene>
    <name evidence="1" type="ORF">IMSHALPRED_010769</name>
</gene>
<keyword evidence="2" id="KW-1185">Reference proteome</keyword>
<protein>
    <submittedName>
        <fullName evidence="1">Uncharacterized protein</fullName>
    </submittedName>
</protein>
<dbReference type="Proteomes" id="UP000664534">
    <property type="component" value="Unassembled WGS sequence"/>
</dbReference>
<reference evidence="1" key="1">
    <citation type="submission" date="2021-03" db="EMBL/GenBank/DDBJ databases">
        <authorList>
            <person name="Tagirdzhanova G."/>
        </authorList>
    </citation>
    <scope>NUCLEOTIDE SEQUENCE</scope>
</reference>
<proteinExistence type="predicted"/>